<reference evidence="3" key="1">
    <citation type="submission" date="2016-10" db="EMBL/GenBank/DDBJ databases">
        <authorList>
            <person name="Varghese N."/>
            <person name="Submissions S."/>
        </authorList>
    </citation>
    <scope>NUCLEOTIDE SEQUENCE [LARGE SCALE GENOMIC DNA]</scope>
    <source>
        <strain evidence="3">DSM 16477</strain>
    </source>
</reference>
<dbReference type="OrthoDB" id="7211172at2"/>
<dbReference type="InterPro" id="IPR054382">
    <property type="entry name" value="wHTH_alphaproteobact"/>
</dbReference>
<dbReference type="Proteomes" id="UP000199399">
    <property type="component" value="Unassembled WGS sequence"/>
</dbReference>
<dbReference type="EMBL" id="FNBP01000003">
    <property type="protein sequence ID" value="SDF82244.1"/>
    <property type="molecule type" value="Genomic_DNA"/>
</dbReference>
<evidence type="ECO:0000313" key="3">
    <source>
        <dbReference type="Proteomes" id="UP000199399"/>
    </source>
</evidence>
<feature type="domain" description="Winged helix" evidence="1">
    <location>
        <begin position="15"/>
        <end position="87"/>
    </location>
</feature>
<keyword evidence="3" id="KW-1185">Reference proteome</keyword>
<sequence length="93" mass="10313">MKIEVALSSEEPRTLKLKGRLGWAMAHLAETGPKGVTPITRPAPRWSGYVFDLRERGVPIDTIMEPHEGSYLGQHARYVLTCDASIQLLDGKP</sequence>
<dbReference type="Pfam" id="PF22324">
    <property type="entry name" value="HTH_91"/>
    <property type="match status" value="1"/>
</dbReference>
<proteinExistence type="predicted"/>
<evidence type="ECO:0000313" key="2">
    <source>
        <dbReference type="EMBL" id="SDF82244.1"/>
    </source>
</evidence>
<dbReference type="AlphaFoldDB" id="A0A1G7P7P0"/>
<dbReference type="RefSeq" id="WP_093740813.1">
    <property type="nucleotide sequence ID" value="NZ_FNBP01000003.1"/>
</dbReference>
<protein>
    <recommendedName>
        <fullName evidence="1">Winged helix domain-containing protein</fullName>
    </recommendedName>
</protein>
<gene>
    <name evidence="2" type="ORF">SAMN04489759_103248</name>
</gene>
<organism evidence="2 3">
    <name type="scientific">Sulfitobacter delicatus</name>
    <dbReference type="NCBI Taxonomy" id="218672"/>
    <lineage>
        <taxon>Bacteria</taxon>
        <taxon>Pseudomonadati</taxon>
        <taxon>Pseudomonadota</taxon>
        <taxon>Alphaproteobacteria</taxon>
        <taxon>Rhodobacterales</taxon>
        <taxon>Roseobacteraceae</taxon>
        <taxon>Sulfitobacter</taxon>
    </lineage>
</organism>
<accession>A0A1G7P7P0</accession>
<name>A0A1G7P7P0_9RHOB</name>
<dbReference type="STRING" id="218672.SAMN04489759_103248"/>
<evidence type="ECO:0000259" key="1">
    <source>
        <dbReference type="Pfam" id="PF22324"/>
    </source>
</evidence>